<dbReference type="Gene3D" id="1.20.1090.10">
    <property type="entry name" value="Dehydroquinate synthase-like - alpha domain"/>
    <property type="match status" value="1"/>
</dbReference>
<organism evidence="4">
    <name type="scientific">Vecturithrix granuli</name>
    <dbReference type="NCBI Taxonomy" id="1499967"/>
    <lineage>
        <taxon>Bacteria</taxon>
        <taxon>Candidatus Moduliflexota</taxon>
        <taxon>Candidatus Vecturitrichia</taxon>
        <taxon>Candidatus Vecturitrichales</taxon>
        <taxon>Candidatus Vecturitrichaceae</taxon>
        <taxon>Candidatus Vecturithrix</taxon>
    </lineage>
</organism>
<evidence type="ECO:0000256" key="1">
    <source>
        <dbReference type="ARBA" id="ARBA00023002"/>
    </source>
</evidence>
<dbReference type="InterPro" id="IPR044731">
    <property type="entry name" value="BDH-like"/>
</dbReference>
<dbReference type="PANTHER" id="PTHR43633:SF1">
    <property type="entry name" value="ALCOHOL DEHYDROGENASE YQHD"/>
    <property type="match status" value="1"/>
</dbReference>
<reference evidence="4" key="1">
    <citation type="journal article" date="2015" name="PeerJ">
        <title>First genomic representation of candidate bacterial phylum KSB3 points to enhanced environmental sensing as a trigger of wastewater bulking.</title>
        <authorList>
            <person name="Sekiguchi Y."/>
            <person name="Ohashi A."/>
            <person name="Parks D.H."/>
            <person name="Yamauchi T."/>
            <person name="Tyson G.W."/>
            <person name="Hugenholtz P."/>
        </authorList>
    </citation>
    <scope>NUCLEOTIDE SEQUENCE [LARGE SCALE GENOMIC DNA]</scope>
</reference>
<dbReference type="GO" id="GO:1990362">
    <property type="term" value="F:butanol dehydrogenase (NAD+) activity"/>
    <property type="evidence" value="ECO:0007669"/>
    <property type="project" value="InterPro"/>
</dbReference>
<dbReference type="Gene3D" id="3.40.50.1970">
    <property type="match status" value="1"/>
</dbReference>
<feature type="domain" description="Fe-containing alcohol dehydrogenase-like C-terminal" evidence="3">
    <location>
        <begin position="188"/>
        <end position="383"/>
    </location>
</feature>
<keyword evidence="1" id="KW-0560">Oxidoreductase</keyword>
<dbReference type="PROSITE" id="PS00913">
    <property type="entry name" value="ADH_IRON_1"/>
    <property type="match status" value="1"/>
</dbReference>
<accession>A0A081C0E4</accession>
<protein>
    <submittedName>
        <fullName evidence="4">Iron-containing alcohol dehydrogenase</fullName>
    </submittedName>
</protein>
<proteinExistence type="predicted"/>
<dbReference type="STRING" id="1499967.U27_05022"/>
<dbReference type="Pfam" id="PF25137">
    <property type="entry name" value="ADH_Fe_C"/>
    <property type="match status" value="1"/>
</dbReference>
<dbReference type="EMBL" id="DF820466">
    <property type="protein sequence ID" value="GAK58049.1"/>
    <property type="molecule type" value="Genomic_DNA"/>
</dbReference>
<dbReference type="eggNOG" id="COG1979">
    <property type="taxonomic scope" value="Bacteria"/>
</dbReference>
<sequence length="387" mass="42646">MKNFEFWNPTKIIFGQDTISQIGQEAQKFGKKALLVYGKSSIKQNGVYDKVLKSLRAAQLEVVEFSGVKSNPVLSHVQKGIAYAKQKQVDLIVTVGGGSVIDTGKAIAAGAKTDRDVWDFYIYQATIEDALPVLAVLTLAATGSEMNFTSVLTNEATQQKYAIDTPWIFPKVSILDPTTTYSVPKNYTAYGAIDIISHATEGYFTCEDTWTPIQDRFTEGLVKTVMECTETLLKTPTDYQARATIMWASTLALNGLLTAGIGYYEFPTHMIEHSLSSMYDIAHGAGLSIVTPGWMKYMCQQSPTRFAQFAKRIFGIHEDSTAKTAEKGIEMLKAWFEKIGGPTTLSAGNIPAEEIPQIAANAEQAAILWKLKGYTQEVIIEILNLCR</sequence>
<dbReference type="InterPro" id="IPR056798">
    <property type="entry name" value="ADH_Fe_C"/>
</dbReference>
<name>A0A081C0E4_VECG1</name>
<dbReference type="GO" id="GO:0046872">
    <property type="term" value="F:metal ion binding"/>
    <property type="evidence" value="ECO:0007669"/>
    <property type="project" value="InterPro"/>
</dbReference>
<dbReference type="AlphaFoldDB" id="A0A081C0E4"/>
<dbReference type="PANTHER" id="PTHR43633">
    <property type="entry name" value="ALCOHOL DEHYDROGENASE YQHD"/>
    <property type="match status" value="1"/>
</dbReference>
<dbReference type="GO" id="GO:1990002">
    <property type="term" value="F:methylglyoxal reductase (NADPH) (acetol producing) activity"/>
    <property type="evidence" value="ECO:0007669"/>
    <property type="project" value="TreeGrafter"/>
</dbReference>
<dbReference type="HOGENOM" id="CLU_007207_0_4_0"/>
<dbReference type="Pfam" id="PF00465">
    <property type="entry name" value="Fe-ADH"/>
    <property type="match status" value="1"/>
</dbReference>
<dbReference type="GO" id="GO:0005829">
    <property type="term" value="C:cytosol"/>
    <property type="evidence" value="ECO:0007669"/>
    <property type="project" value="TreeGrafter"/>
</dbReference>
<dbReference type="InterPro" id="IPR001670">
    <property type="entry name" value="ADH_Fe/GldA"/>
</dbReference>
<feature type="domain" description="Alcohol dehydrogenase iron-type/glycerol dehydrogenase GldA" evidence="2">
    <location>
        <begin position="9"/>
        <end position="177"/>
    </location>
</feature>
<dbReference type="Proteomes" id="UP000030661">
    <property type="component" value="Unassembled WGS sequence"/>
</dbReference>
<evidence type="ECO:0000313" key="5">
    <source>
        <dbReference type="Proteomes" id="UP000030661"/>
    </source>
</evidence>
<keyword evidence="5" id="KW-1185">Reference proteome</keyword>
<evidence type="ECO:0000259" key="3">
    <source>
        <dbReference type="Pfam" id="PF25137"/>
    </source>
</evidence>
<evidence type="ECO:0000259" key="2">
    <source>
        <dbReference type="Pfam" id="PF00465"/>
    </source>
</evidence>
<evidence type="ECO:0000313" key="4">
    <source>
        <dbReference type="EMBL" id="GAK58049.1"/>
    </source>
</evidence>
<gene>
    <name evidence="4" type="ORF">U27_05022</name>
</gene>
<dbReference type="CDD" id="cd08187">
    <property type="entry name" value="BDH"/>
    <property type="match status" value="1"/>
</dbReference>
<dbReference type="InterPro" id="IPR018211">
    <property type="entry name" value="ADH_Fe_CS"/>
</dbReference>
<dbReference type="GO" id="GO:0008106">
    <property type="term" value="F:alcohol dehydrogenase (NADP+) activity"/>
    <property type="evidence" value="ECO:0007669"/>
    <property type="project" value="TreeGrafter"/>
</dbReference>
<dbReference type="FunFam" id="3.40.50.1970:FF:000003">
    <property type="entry name" value="Alcohol dehydrogenase, iron-containing"/>
    <property type="match status" value="1"/>
</dbReference>
<dbReference type="SUPFAM" id="SSF56796">
    <property type="entry name" value="Dehydroquinate synthase-like"/>
    <property type="match status" value="1"/>
</dbReference>